<keyword evidence="5" id="KW-0812">Transmembrane</keyword>
<dbReference type="VEuPathDB" id="FungiDB:DIURU_003921"/>
<protein>
    <recommendedName>
        <fullName evidence="10">Glycosyltransferase family 15 protein</fullName>
    </recommendedName>
</protein>
<evidence type="ECO:0000256" key="1">
    <source>
        <dbReference type="ARBA" id="ARBA00004606"/>
    </source>
</evidence>
<sequence length="400" mass="47866">MYGFLGLVALLIYYVSHHYPDGPPKYNGMARGSPKPATNAYVDIKFPKRQLDPIGRENATMVMLVRNEELEGALESIRSLEDRFNRQYHYPWVFLNDVPFTEEFKERTSLMVSGEAFYENIPRDDWNTPKWIDTHKYEQAINQSMAQGVLYGWSKSYRNMCRFNSGFFYKQSRLQNYKYYFRVEPDVEYMCDFQYDPFRVMREQNKQYGFVIAIHEFENTIPSLWPTVEKFMEAHPELIHPNNSLEYITSHEPEMKQGFTPPEVSSRYNLCHFWSNFEIGDLDFFRSDAYNTYFDYLDATGNFYYERWGDAPVHSIAVNLLMDKNRVHHFEDIGYFHIPYMSCPLSETIRMQKRCVCKAYVQGKRITESIDTKFHSCLPRWWRYGAGKSFKNQWNYEYNR</sequence>
<evidence type="ECO:0000256" key="6">
    <source>
        <dbReference type="PIRSR" id="PIRSR018153-1"/>
    </source>
</evidence>
<evidence type="ECO:0000256" key="5">
    <source>
        <dbReference type="ARBA" id="ARBA00022968"/>
    </source>
</evidence>
<reference evidence="8 9" key="1">
    <citation type="submission" date="2019-07" db="EMBL/GenBank/DDBJ databases">
        <title>Genome assembly of two rare yeast pathogens: Diutina rugosa and Trichomonascus ciferrii.</title>
        <authorList>
            <person name="Mixao V."/>
            <person name="Saus E."/>
            <person name="Hansen A."/>
            <person name="Lass-Flor C."/>
            <person name="Gabaldon T."/>
        </authorList>
    </citation>
    <scope>NUCLEOTIDE SEQUENCE [LARGE SCALE GENOMIC DNA]</scope>
    <source>
        <strain evidence="8 9">CBS 613</strain>
    </source>
</reference>
<dbReference type="GO" id="GO:0005794">
    <property type="term" value="C:Golgi apparatus"/>
    <property type="evidence" value="ECO:0007669"/>
    <property type="project" value="TreeGrafter"/>
</dbReference>
<evidence type="ECO:0000256" key="3">
    <source>
        <dbReference type="ARBA" id="ARBA00022676"/>
    </source>
</evidence>
<dbReference type="GO" id="GO:0006487">
    <property type="term" value="P:protein N-linked glycosylation"/>
    <property type="evidence" value="ECO:0007669"/>
    <property type="project" value="TreeGrafter"/>
</dbReference>
<dbReference type="OrthoDB" id="439943at2759"/>
<feature type="signal peptide" evidence="7">
    <location>
        <begin position="1"/>
        <end position="17"/>
    </location>
</feature>
<evidence type="ECO:0008006" key="10">
    <source>
        <dbReference type="Google" id="ProtNLM"/>
    </source>
</evidence>
<dbReference type="OMA" id="DWYFRVE"/>
<dbReference type="FunFam" id="3.90.550.10:FF:000051">
    <property type="entry name" value="Alpha-1,2-mannosyltransferase (Ktr4)"/>
    <property type="match status" value="1"/>
</dbReference>
<comment type="subcellular location">
    <subcellularLocation>
        <location evidence="1">Membrane</location>
        <topology evidence="1">Single-pass type II membrane protein</topology>
    </subcellularLocation>
</comment>
<dbReference type="Pfam" id="PF01793">
    <property type="entry name" value="Glyco_transf_15"/>
    <property type="match status" value="1"/>
</dbReference>
<evidence type="ECO:0000256" key="7">
    <source>
        <dbReference type="SAM" id="SignalP"/>
    </source>
</evidence>
<evidence type="ECO:0000313" key="8">
    <source>
        <dbReference type="EMBL" id="KAA8900105.1"/>
    </source>
</evidence>
<dbReference type="AlphaFoldDB" id="A0A642UJ62"/>
<dbReference type="Gene3D" id="3.90.550.10">
    <property type="entry name" value="Spore Coat Polysaccharide Biosynthesis Protein SpsA, Chain A"/>
    <property type="match status" value="1"/>
</dbReference>
<organism evidence="8 9">
    <name type="scientific">Diutina rugosa</name>
    <name type="common">Yeast</name>
    <name type="synonym">Candida rugosa</name>
    <dbReference type="NCBI Taxonomy" id="5481"/>
    <lineage>
        <taxon>Eukaryota</taxon>
        <taxon>Fungi</taxon>
        <taxon>Dikarya</taxon>
        <taxon>Ascomycota</taxon>
        <taxon>Saccharomycotina</taxon>
        <taxon>Pichiomycetes</taxon>
        <taxon>Debaryomycetaceae</taxon>
        <taxon>Diutina</taxon>
    </lineage>
</organism>
<comment type="similarity">
    <text evidence="2">Belongs to the glycosyltransferase 15 family.</text>
</comment>
<dbReference type="Proteomes" id="UP000449547">
    <property type="component" value="Unassembled WGS sequence"/>
</dbReference>
<dbReference type="GO" id="GO:0000032">
    <property type="term" value="P:cell wall mannoprotein biosynthetic process"/>
    <property type="evidence" value="ECO:0007669"/>
    <property type="project" value="TreeGrafter"/>
</dbReference>
<dbReference type="RefSeq" id="XP_034011244.1">
    <property type="nucleotide sequence ID" value="XM_034156737.1"/>
</dbReference>
<dbReference type="GeneID" id="54782572"/>
<dbReference type="InterPro" id="IPR002685">
    <property type="entry name" value="Glyco_trans_15"/>
</dbReference>
<dbReference type="PANTHER" id="PTHR31121">
    <property type="entry name" value="ALPHA-1,2 MANNOSYLTRANSFERASE KTR1"/>
    <property type="match status" value="1"/>
</dbReference>
<evidence type="ECO:0000256" key="4">
    <source>
        <dbReference type="ARBA" id="ARBA00022679"/>
    </source>
</evidence>
<keyword evidence="7" id="KW-0732">Signal</keyword>
<dbReference type="SUPFAM" id="SSF53448">
    <property type="entry name" value="Nucleotide-diphospho-sugar transferases"/>
    <property type="match status" value="1"/>
</dbReference>
<comment type="caution">
    <text evidence="8">The sequence shown here is derived from an EMBL/GenBank/DDBJ whole genome shotgun (WGS) entry which is preliminary data.</text>
</comment>
<dbReference type="GO" id="GO:0016020">
    <property type="term" value="C:membrane"/>
    <property type="evidence" value="ECO:0007669"/>
    <property type="project" value="UniProtKB-SubCell"/>
</dbReference>
<accession>A0A642UJ62</accession>
<dbReference type="PANTHER" id="PTHR31121:SF10">
    <property type="entry name" value="MANNOSYLTRANSFERASE KTR2-RELATED"/>
    <property type="match status" value="1"/>
</dbReference>
<feature type="active site" description="Nucleophile" evidence="6">
    <location>
        <position position="278"/>
    </location>
</feature>
<evidence type="ECO:0000256" key="2">
    <source>
        <dbReference type="ARBA" id="ARBA00007677"/>
    </source>
</evidence>
<feature type="chain" id="PRO_5024922612" description="Glycosyltransferase family 15 protein" evidence="7">
    <location>
        <begin position="18"/>
        <end position="400"/>
    </location>
</feature>
<name>A0A642UJ62_DIURU</name>
<evidence type="ECO:0000313" key="9">
    <source>
        <dbReference type="Proteomes" id="UP000449547"/>
    </source>
</evidence>
<keyword evidence="5" id="KW-0735">Signal-anchor</keyword>
<dbReference type="GO" id="GO:0000026">
    <property type="term" value="F:alpha-1,2-mannosyltransferase activity"/>
    <property type="evidence" value="ECO:0007669"/>
    <property type="project" value="TreeGrafter"/>
</dbReference>
<keyword evidence="9" id="KW-1185">Reference proteome</keyword>
<proteinExistence type="inferred from homology"/>
<dbReference type="EMBL" id="SWFT01000116">
    <property type="protein sequence ID" value="KAA8900105.1"/>
    <property type="molecule type" value="Genomic_DNA"/>
</dbReference>
<dbReference type="InterPro" id="IPR029044">
    <property type="entry name" value="Nucleotide-diphossugar_trans"/>
</dbReference>
<keyword evidence="4" id="KW-0808">Transferase</keyword>
<keyword evidence="3" id="KW-0328">Glycosyltransferase</keyword>
<dbReference type="GO" id="GO:0006493">
    <property type="term" value="P:protein O-linked glycosylation"/>
    <property type="evidence" value="ECO:0007669"/>
    <property type="project" value="TreeGrafter"/>
</dbReference>
<dbReference type="PIRSF" id="PIRSF018153">
    <property type="entry name" value="Glyco_trans_15"/>
    <property type="match status" value="1"/>
</dbReference>
<gene>
    <name evidence="8" type="ORF">DIURU_003921</name>
</gene>